<keyword evidence="6 7" id="KW-0067">ATP-binding</keyword>
<dbReference type="InterPro" id="IPR008271">
    <property type="entry name" value="Ser/Thr_kinase_AS"/>
</dbReference>
<dbReference type="PROSITE" id="PS50011">
    <property type="entry name" value="PROTEIN_KINASE_DOM"/>
    <property type="match status" value="1"/>
</dbReference>
<proteinExistence type="predicted"/>
<name>A0ABS1MJP4_9ACTN</name>
<dbReference type="Pfam" id="PF00069">
    <property type="entry name" value="Pkinase"/>
    <property type="match status" value="1"/>
</dbReference>
<gene>
    <name evidence="10" type="ORF">JK360_02645</name>
</gene>
<evidence type="ECO:0000256" key="8">
    <source>
        <dbReference type="SAM" id="MobiDB-lite"/>
    </source>
</evidence>
<dbReference type="InterPro" id="IPR011009">
    <property type="entry name" value="Kinase-like_dom_sf"/>
</dbReference>
<dbReference type="GO" id="GO:0004674">
    <property type="term" value="F:protein serine/threonine kinase activity"/>
    <property type="evidence" value="ECO:0007669"/>
    <property type="project" value="UniProtKB-KW"/>
</dbReference>
<reference evidence="10 11" key="1">
    <citation type="submission" date="2021-01" db="EMBL/GenBank/DDBJ databases">
        <title>WGS of actinomycetes isolated from Thailand.</title>
        <authorList>
            <person name="Thawai C."/>
        </authorList>
    </citation>
    <scope>NUCLEOTIDE SEQUENCE [LARGE SCALE GENOMIC DNA]</scope>
    <source>
        <strain evidence="10 11">CH9-7</strain>
    </source>
</reference>
<protein>
    <recommendedName>
        <fullName evidence="1">non-specific serine/threonine protein kinase</fullName>
        <ecNumber evidence="1">2.7.11.1</ecNumber>
    </recommendedName>
</protein>
<accession>A0ABS1MJP4</accession>
<dbReference type="InterPro" id="IPR000719">
    <property type="entry name" value="Prot_kinase_dom"/>
</dbReference>
<keyword evidence="2 10" id="KW-0723">Serine/threonine-protein kinase</keyword>
<feature type="binding site" evidence="7">
    <location>
        <position position="55"/>
    </location>
    <ligand>
        <name>ATP</name>
        <dbReference type="ChEBI" id="CHEBI:30616"/>
    </ligand>
</feature>
<evidence type="ECO:0000256" key="5">
    <source>
        <dbReference type="ARBA" id="ARBA00022777"/>
    </source>
</evidence>
<evidence type="ECO:0000256" key="1">
    <source>
        <dbReference type="ARBA" id="ARBA00012513"/>
    </source>
</evidence>
<keyword evidence="3" id="KW-0808">Transferase</keyword>
<evidence type="ECO:0000313" key="11">
    <source>
        <dbReference type="Proteomes" id="UP000629371"/>
    </source>
</evidence>
<keyword evidence="5 10" id="KW-0418">Kinase</keyword>
<dbReference type="Gene3D" id="1.10.510.10">
    <property type="entry name" value="Transferase(Phosphotransferase) domain 1"/>
    <property type="match status" value="1"/>
</dbReference>
<dbReference type="Proteomes" id="UP000629371">
    <property type="component" value="Unassembled WGS sequence"/>
</dbReference>
<dbReference type="Gene3D" id="3.40.1000.10">
    <property type="entry name" value="Mog1/PsbP, alpha/beta/alpha sandwich"/>
    <property type="match status" value="1"/>
</dbReference>
<evidence type="ECO:0000256" key="7">
    <source>
        <dbReference type="PROSITE-ProRule" id="PRU10141"/>
    </source>
</evidence>
<evidence type="ECO:0000313" key="10">
    <source>
        <dbReference type="EMBL" id="MBL1088301.1"/>
    </source>
</evidence>
<dbReference type="PROSITE" id="PS00107">
    <property type="entry name" value="PROTEIN_KINASE_ATP"/>
    <property type="match status" value="1"/>
</dbReference>
<dbReference type="PROSITE" id="PS00108">
    <property type="entry name" value="PROTEIN_KINASE_ST"/>
    <property type="match status" value="1"/>
</dbReference>
<evidence type="ECO:0000256" key="2">
    <source>
        <dbReference type="ARBA" id="ARBA00022527"/>
    </source>
</evidence>
<evidence type="ECO:0000256" key="6">
    <source>
        <dbReference type="ARBA" id="ARBA00022840"/>
    </source>
</evidence>
<dbReference type="Gene3D" id="3.30.200.20">
    <property type="entry name" value="Phosphorylase Kinase, domain 1"/>
    <property type="match status" value="1"/>
</dbReference>
<sequence length="590" mass="62858">MAEKPSSREGGPTVSESGRLIARRYRLIERLGRGGMGTVWRAEDEVLGRQVAVKKLHVPPHLHDDEVRTLHERTRREARSAARITHPHVIVVHDVVDDEGLPCIVMEYVPSVTLSDLLKRQGALSPREAARIGGAMAGALRAAHDAGVLHRDVKPANVLLAHDGRIVLTDFGIAVVSGTPSLTRTGELVGSIQYLAPERLRSSMGEPGPASDLWSLGATLYQAVDGRPPFLRDTAIETAYAIAAEEHPHPRGAGALAPVIEGLLVKDPARRLDGSEARRLLEQVAGGQVPHVPARAPGAEEAGEAELTGAMEAGGGKLAGAEAGGGELARAGEAGVGKLAGVGEAGVGKSAGAQVAPVEAATRRESVPDAVAYARRGSGRRQARWLVPAAAVVAGAGVTGAVLLWPPGDGTTARTHPSATNSPRHRPSTNPTPPPPLPSGYHQVKMAQGFSLPVQDGWKRDDAPDGEIRYIDPTGLVGLRVDVVEFAGSDPVRHWEETEEAQTRRNNPGYERVRMSRTTFRGLRAGYWEFTFDGTQRGFRAVEMAFSGTDGTQYTVYLSAPEAQWTRYRPVFDTTMKGIRLPDQAGNSPS</sequence>
<comment type="caution">
    <text evidence="10">The sequence shown here is derived from an EMBL/GenBank/DDBJ whole genome shotgun (WGS) entry which is preliminary data.</text>
</comment>
<evidence type="ECO:0000256" key="4">
    <source>
        <dbReference type="ARBA" id="ARBA00022741"/>
    </source>
</evidence>
<evidence type="ECO:0000256" key="3">
    <source>
        <dbReference type="ARBA" id="ARBA00022679"/>
    </source>
</evidence>
<feature type="domain" description="Protein kinase" evidence="9">
    <location>
        <begin position="25"/>
        <end position="284"/>
    </location>
</feature>
<dbReference type="InterPro" id="IPR017441">
    <property type="entry name" value="Protein_kinase_ATP_BS"/>
</dbReference>
<feature type="region of interest" description="Disordered" evidence="8">
    <location>
        <begin position="407"/>
        <end position="439"/>
    </location>
</feature>
<dbReference type="SMART" id="SM00220">
    <property type="entry name" value="S_TKc"/>
    <property type="match status" value="1"/>
</dbReference>
<dbReference type="PANTHER" id="PTHR43289:SF6">
    <property type="entry name" value="SERINE_THREONINE-PROTEIN KINASE NEKL-3"/>
    <property type="match status" value="1"/>
</dbReference>
<feature type="compositionally biased region" description="Polar residues" evidence="8">
    <location>
        <begin position="412"/>
        <end position="421"/>
    </location>
</feature>
<dbReference type="EC" id="2.7.11.1" evidence="1"/>
<dbReference type="CDD" id="cd14014">
    <property type="entry name" value="STKc_PknB_like"/>
    <property type="match status" value="1"/>
</dbReference>
<dbReference type="EMBL" id="JAERRI010000001">
    <property type="protein sequence ID" value="MBL1088301.1"/>
    <property type="molecule type" value="Genomic_DNA"/>
</dbReference>
<evidence type="ECO:0000259" key="9">
    <source>
        <dbReference type="PROSITE" id="PS50011"/>
    </source>
</evidence>
<dbReference type="SUPFAM" id="SSF56112">
    <property type="entry name" value="Protein kinase-like (PK-like)"/>
    <property type="match status" value="1"/>
</dbReference>
<dbReference type="PANTHER" id="PTHR43289">
    <property type="entry name" value="MITOGEN-ACTIVATED PROTEIN KINASE KINASE KINASE 20-RELATED"/>
    <property type="match status" value="1"/>
</dbReference>
<keyword evidence="11" id="KW-1185">Reference proteome</keyword>
<keyword evidence="4 7" id="KW-0547">Nucleotide-binding</keyword>
<organism evidence="10 11">
    <name type="scientific">Streptomyces siderophoricus</name>
    <dbReference type="NCBI Taxonomy" id="2802281"/>
    <lineage>
        <taxon>Bacteria</taxon>
        <taxon>Bacillati</taxon>
        <taxon>Actinomycetota</taxon>
        <taxon>Actinomycetes</taxon>
        <taxon>Kitasatosporales</taxon>
        <taxon>Streptomycetaceae</taxon>
        <taxon>Streptomyces</taxon>
    </lineage>
</organism>